<dbReference type="InterPro" id="IPR000866">
    <property type="entry name" value="AhpC/TSA"/>
</dbReference>
<reference evidence="8 9" key="1">
    <citation type="submission" date="2016-10" db="EMBL/GenBank/DDBJ databases">
        <authorList>
            <person name="de Groot N.N."/>
        </authorList>
    </citation>
    <scope>NUCLEOTIDE SEQUENCE [LARGE SCALE GENOMIC DNA]</scope>
    <source>
        <strain evidence="8 9">DSM 23581</strain>
    </source>
</reference>
<evidence type="ECO:0000256" key="2">
    <source>
        <dbReference type="ARBA" id="ARBA00022729"/>
    </source>
</evidence>
<dbReference type="GO" id="GO:0016491">
    <property type="term" value="F:oxidoreductase activity"/>
    <property type="evidence" value="ECO:0007669"/>
    <property type="project" value="InterPro"/>
</dbReference>
<dbReference type="EMBL" id="FNQF01000008">
    <property type="protein sequence ID" value="SEA61125.1"/>
    <property type="molecule type" value="Genomic_DNA"/>
</dbReference>
<dbReference type="Gene3D" id="3.40.30.10">
    <property type="entry name" value="Glutaredoxin"/>
    <property type="match status" value="1"/>
</dbReference>
<evidence type="ECO:0000259" key="7">
    <source>
        <dbReference type="PROSITE" id="PS51352"/>
    </source>
</evidence>
<evidence type="ECO:0000256" key="5">
    <source>
        <dbReference type="ARBA" id="ARBA00023284"/>
    </source>
</evidence>
<dbReference type="AlphaFoldDB" id="A0A1H4CL14"/>
<keyword evidence="3" id="KW-0201">Cytochrome c-type biogenesis</keyword>
<sequence length="487" mass="52560">MKHYLLFTLFAFSVFTASAQIADGSVAPDFTATDIDGNTHSLSDYLAEGKTVILNVSATWCGPCWNYKSQGHLSNIYETYGPNGSDEVVVLYVEGDPSTGMNELNGIGNTVGNWVENTPFPIIDNAAIANSYQISYYPTVFRICPDGLVYEAGQLTGSQFESIIQSSFGCDMALTGISEKALASVDDVNLCDDNTAADLSVTVNNYGINPITSVTLGINDGSQITQITESVSIPKWGNAPVTINTVLSNANDYSVSITGINGNAMAAENIMTQDFEVNSAVQALENIEIHIHTDFYPAEASWKLYDSNDVEIAAGGPYQAGTADQFGGGGPDANTTIVHNVQLPMVDECYRLELSDSFGDGWGNTPSNHEAGASIFFDNAEIYNIVVGNFGGSLSIDNIVKRVQSLGNESMVFEQFAMYPNPSEGQVNFKSDDNFSLKIYALNGQLVYESLEMQKQSQIDLSQLAKGIYLTKVTIGNHTKTEKLILK</sequence>
<evidence type="ECO:0000256" key="1">
    <source>
        <dbReference type="ARBA" id="ARBA00004196"/>
    </source>
</evidence>
<proteinExistence type="predicted"/>
<dbReference type="GO" id="GO:0017004">
    <property type="term" value="P:cytochrome complex assembly"/>
    <property type="evidence" value="ECO:0007669"/>
    <property type="project" value="UniProtKB-KW"/>
</dbReference>
<feature type="domain" description="Thioredoxin" evidence="7">
    <location>
        <begin position="21"/>
        <end position="169"/>
    </location>
</feature>
<evidence type="ECO:0000313" key="8">
    <source>
        <dbReference type="EMBL" id="SEA61125.1"/>
    </source>
</evidence>
<evidence type="ECO:0000313" key="9">
    <source>
        <dbReference type="Proteomes" id="UP000198820"/>
    </source>
</evidence>
<accession>A0A1H4CL14</accession>
<dbReference type="PROSITE" id="PS51352">
    <property type="entry name" value="THIOREDOXIN_2"/>
    <property type="match status" value="1"/>
</dbReference>
<dbReference type="InterPro" id="IPR036249">
    <property type="entry name" value="Thioredoxin-like_sf"/>
</dbReference>
<dbReference type="InterPro" id="IPR050553">
    <property type="entry name" value="Thioredoxin_ResA/DsbE_sf"/>
</dbReference>
<dbReference type="PANTHER" id="PTHR42852:SF6">
    <property type="entry name" value="THIOL:DISULFIDE INTERCHANGE PROTEIN DSBE"/>
    <property type="match status" value="1"/>
</dbReference>
<dbReference type="Pfam" id="PF18962">
    <property type="entry name" value="Por_Secre_tail"/>
    <property type="match status" value="1"/>
</dbReference>
<dbReference type="GO" id="GO:0030313">
    <property type="term" value="C:cell envelope"/>
    <property type="evidence" value="ECO:0007669"/>
    <property type="project" value="UniProtKB-SubCell"/>
</dbReference>
<keyword evidence="4" id="KW-1015">Disulfide bond</keyword>
<dbReference type="Proteomes" id="UP000198820">
    <property type="component" value="Unassembled WGS sequence"/>
</dbReference>
<dbReference type="SUPFAM" id="SSF52833">
    <property type="entry name" value="Thioredoxin-like"/>
    <property type="match status" value="1"/>
</dbReference>
<dbReference type="PANTHER" id="PTHR42852">
    <property type="entry name" value="THIOL:DISULFIDE INTERCHANGE PROTEIN DSBE"/>
    <property type="match status" value="1"/>
</dbReference>
<dbReference type="RefSeq" id="WP_093244546.1">
    <property type="nucleotide sequence ID" value="NZ_FNQF01000008.1"/>
</dbReference>
<dbReference type="Pfam" id="PF00578">
    <property type="entry name" value="AhpC-TSA"/>
    <property type="match status" value="1"/>
</dbReference>
<evidence type="ECO:0000256" key="4">
    <source>
        <dbReference type="ARBA" id="ARBA00023157"/>
    </source>
</evidence>
<dbReference type="InterPro" id="IPR026444">
    <property type="entry name" value="Secre_tail"/>
</dbReference>
<keyword evidence="5" id="KW-0676">Redox-active center</keyword>
<gene>
    <name evidence="8" type="ORF">SAMN05421540_10860</name>
</gene>
<evidence type="ECO:0000256" key="6">
    <source>
        <dbReference type="SAM" id="SignalP"/>
    </source>
</evidence>
<feature type="signal peptide" evidence="6">
    <location>
        <begin position="1"/>
        <end position="19"/>
    </location>
</feature>
<evidence type="ECO:0000256" key="3">
    <source>
        <dbReference type="ARBA" id="ARBA00022748"/>
    </source>
</evidence>
<dbReference type="STRING" id="908615.SAMN05421540_10860"/>
<keyword evidence="9" id="KW-1185">Reference proteome</keyword>
<dbReference type="InterPro" id="IPR013766">
    <property type="entry name" value="Thioredoxin_domain"/>
</dbReference>
<feature type="chain" id="PRO_5011598716" evidence="6">
    <location>
        <begin position="20"/>
        <end position="487"/>
    </location>
</feature>
<dbReference type="NCBIfam" id="TIGR04183">
    <property type="entry name" value="Por_Secre_tail"/>
    <property type="match status" value="1"/>
</dbReference>
<dbReference type="CDD" id="cd02966">
    <property type="entry name" value="TlpA_like_family"/>
    <property type="match status" value="1"/>
</dbReference>
<protein>
    <submittedName>
        <fullName evidence="8">Por secretion system C-terminal sorting domain-containing protein</fullName>
    </submittedName>
</protein>
<keyword evidence="2 6" id="KW-0732">Signal</keyword>
<dbReference type="GO" id="GO:0016209">
    <property type="term" value="F:antioxidant activity"/>
    <property type="evidence" value="ECO:0007669"/>
    <property type="project" value="InterPro"/>
</dbReference>
<organism evidence="8 9">
    <name type="scientific">Psychroflexus halocasei</name>
    <dbReference type="NCBI Taxonomy" id="908615"/>
    <lineage>
        <taxon>Bacteria</taxon>
        <taxon>Pseudomonadati</taxon>
        <taxon>Bacteroidota</taxon>
        <taxon>Flavobacteriia</taxon>
        <taxon>Flavobacteriales</taxon>
        <taxon>Flavobacteriaceae</taxon>
        <taxon>Psychroflexus</taxon>
    </lineage>
</organism>
<comment type="subcellular location">
    <subcellularLocation>
        <location evidence="1">Cell envelope</location>
    </subcellularLocation>
</comment>
<name>A0A1H4CL14_9FLAO</name>